<dbReference type="GO" id="GO:0006024">
    <property type="term" value="P:glycosaminoglycan biosynthetic process"/>
    <property type="evidence" value="ECO:0007669"/>
    <property type="project" value="TreeGrafter"/>
</dbReference>
<dbReference type="EMBL" id="JAUJYO010000002">
    <property type="protein sequence ID" value="KAK1323157.1"/>
    <property type="molecule type" value="Genomic_DNA"/>
</dbReference>
<dbReference type="PANTHER" id="PTHR11374">
    <property type="entry name" value="UDP-GLUCOSE DEHYDROGENASE/UDP-MANNAC DEHYDROGENASE"/>
    <property type="match status" value="1"/>
</dbReference>
<proteinExistence type="predicted"/>
<dbReference type="PANTHER" id="PTHR11374:SF3">
    <property type="entry name" value="UDP-GLUCOSE 6-DEHYDROGENASE"/>
    <property type="match status" value="1"/>
</dbReference>
<comment type="catalytic activity">
    <reaction evidence="1">
        <text>UDP-alpha-D-glucose + 2 NAD(+) + H2O = UDP-alpha-D-glucuronate + 2 NADH + 3 H(+)</text>
        <dbReference type="Rhea" id="RHEA:23596"/>
        <dbReference type="ChEBI" id="CHEBI:15377"/>
        <dbReference type="ChEBI" id="CHEBI:15378"/>
        <dbReference type="ChEBI" id="CHEBI:57540"/>
        <dbReference type="ChEBI" id="CHEBI:57945"/>
        <dbReference type="ChEBI" id="CHEBI:58052"/>
        <dbReference type="ChEBI" id="CHEBI:58885"/>
        <dbReference type="EC" id="1.1.1.22"/>
    </reaction>
</comment>
<protein>
    <submittedName>
        <fullName evidence="2">UDP-glucose 6-dehydrogenase 4</fullName>
    </submittedName>
</protein>
<keyword evidence="3" id="KW-1185">Reference proteome</keyword>
<accession>A0AAV9FBQ3</accession>
<name>A0AAV9FBQ3_ACOCL</name>
<dbReference type="AlphaFoldDB" id="A0AAV9FBQ3"/>
<dbReference type="InterPro" id="IPR028356">
    <property type="entry name" value="UDPglc_DH_euk"/>
</dbReference>
<dbReference type="Proteomes" id="UP001180020">
    <property type="component" value="Unassembled WGS sequence"/>
</dbReference>
<gene>
    <name evidence="2" type="primary">UGD4</name>
    <name evidence="2" type="ORF">QJS10_CPA02g01038</name>
</gene>
<sequence length="123" mass="12987">MEGWEETVVSGGLKVVHPPGFTDPASYINLAGISSDRLGIVTTSPSLNPDSTMSSAPAMGVNLHFSSYVESHVVGFNIIFISVNTPTKTHGLGASKTANLTYIIVEKSTVPIKISKAIKKIQS</sequence>
<comment type="caution">
    <text evidence="2">The sequence shown here is derived from an EMBL/GenBank/DDBJ whole genome shotgun (WGS) entry which is preliminary data.</text>
</comment>
<organism evidence="2 3">
    <name type="scientific">Acorus calamus</name>
    <name type="common">Sweet flag</name>
    <dbReference type="NCBI Taxonomy" id="4465"/>
    <lineage>
        <taxon>Eukaryota</taxon>
        <taxon>Viridiplantae</taxon>
        <taxon>Streptophyta</taxon>
        <taxon>Embryophyta</taxon>
        <taxon>Tracheophyta</taxon>
        <taxon>Spermatophyta</taxon>
        <taxon>Magnoliopsida</taxon>
        <taxon>Liliopsida</taxon>
        <taxon>Acoraceae</taxon>
        <taxon>Acorus</taxon>
    </lineage>
</organism>
<evidence type="ECO:0000256" key="1">
    <source>
        <dbReference type="ARBA" id="ARBA00047473"/>
    </source>
</evidence>
<dbReference type="Gene3D" id="3.40.50.720">
    <property type="entry name" value="NAD(P)-binding Rossmann-like Domain"/>
    <property type="match status" value="1"/>
</dbReference>
<dbReference type="GO" id="GO:0003979">
    <property type="term" value="F:UDP-glucose 6-dehydrogenase activity"/>
    <property type="evidence" value="ECO:0007669"/>
    <property type="project" value="UniProtKB-EC"/>
</dbReference>
<evidence type="ECO:0000313" key="2">
    <source>
        <dbReference type="EMBL" id="KAK1323157.1"/>
    </source>
</evidence>
<dbReference type="GO" id="GO:0005634">
    <property type="term" value="C:nucleus"/>
    <property type="evidence" value="ECO:0007669"/>
    <property type="project" value="TreeGrafter"/>
</dbReference>
<evidence type="ECO:0000313" key="3">
    <source>
        <dbReference type="Proteomes" id="UP001180020"/>
    </source>
</evidence>
<reference evidence="2" key="2">
    <citation type="submission" date="2023-06" db="EMBL/GenBank/DDBJ databases">
        <authorList>
            <person name="Ma L."/>
            <person name="Liu K.-W."/>
            <person name="Li Z."/>
            <person name="Hsiao Y.-Y."/>
            <person name="Qi Y."/>
            <person name="Fu T."/>
            <person name="Tang G."/>
            <person name="Zhang D."/>
            <person name="Sun W.-H."/>
            <person name="Liu D.-K."/>
            <person name="Li Y."/>
            <person name="Chen G.-Z."/>
            <person name="Liu X.-D."/>
            <person name="Liao X.-Y."/>
            <person name="Jiang Y.-T."/>
            <person name="Yu X."/>
            <person name="Hao Y."/>
            <person name="Huang J."/>
            <person name="Zhao X.-W."/>
            <person name="Ke S."/>
            <person name="Chen Y.-Y."/>
            <person name="Wu W.-L."/>
            <person name="Hsu J.-L."/>
            <person name="Lin Y.-F."/>
            <person name="Huang M.-D."/>
            <person name="Li C.-Y."/>
            <person name="Huang L."/>
            <person name="Wang Z.-W."/>
            <person name="Zhao X."/>
            <person name="Zhong W.-Y."/>
            <person name="Peng D.-H."/>
            <person name="Ahmad S."/>
            <person name="Lan S."/>
            <person name="Zhang J.-S."/>
            <person name="Tsai W.-C."/>
            <person name="Van De Peer Y."/>
            <person name="Liu Z.-J."/>
        </authorList>
    </citation>
    <scope>NUCLEOTIDE SEQUENCE</scope>
    <source>
        <strain evidence="2">CP</strain>
        <tissue evidence="2">Leaves</tissue>
    </source>
</reference>
<reference evidence="2" key="1">
    <citation type="journal article" date="2023" name="Nat. Commun.">
        <title>Diploid and tetraploid genomes of Acorus and the evolution of monocots.</title>
        <authorList>
            <person name="Ma L."/>
            <person name="Liu K.W."/>
            <person name="Li Z."/>
            <person name="Hsiao Y.Y."/>
            <person name="Qi Y."/>
            <person name="Fu T."/>
            <person name="Tang G.D."/>
            <person name="Zhang D."/>
            <person name="Sun W.H."/>
            <person name="Liu D.K."/>
            <person name="Li Y."/>
            <person name="Chen G.Z."/>
            <person name="Liu X.D."/>
            <person name="Liao X.Y."/>
            <person name="Jiang Y.T."/>
            <person name="Yu X."/>
            <person name="Hao Y."/>
            <person name="Huang J."/>
            <person name="Zhao X.W."/>
            <person name="Ke S."/>
            <person name="Chen Y.Y."/>
            <person name="Wu W.L."/>
            <person name="Hsu J.L."/>
            <person name="Lin Y.F."/>
            <person name="Huang M.D."/>
            <person name="Li C.Y."/>
            <person name="Huang L."/>
            <person name="Wang Z.W."/>
            <person name="Zhao X."/>
            <person name="Zhong W.Y."/>
            <person name="Peng D.H."/>
            <person name="Ahmad S."/>
            <person name="Lan S."/>
            <person name="Zhang J.S."/>
            <person name="Tsai W.C."/>
            <person name="Van de Peer Y."/>
            <person name="Liu Z.J."/>
        </authorList>
    </citation>
    <scope>NUCLEOTIDE SEQUENCE</scope>
    <source>
        <strain evidence="2">CP</strain>
    </source>
</reference>